<protein>
    <submittedName>
        <fullName evidence="1">Uncharacterized protein</fullName>
    </submittedName>
</protein>
<reference evidence="1 2" key="1">
    <citation type="submission" date="2015-01" db="EMBL/GenBank/DDBJ databases">
        <title>The Genome Sequence of Exophiala mesophila CBS40295.</title>
        <authorList>
            <consortium name="The Broad Institute Genomics Platform"/>
            <person name="Cuomo C."/>
            <person name="de Hoog S."/>
            <person name="Gorbushina A."/>
            <person name="Stielow B."/>
            <person name="Teixiera M."/>
            <person name="Abouelleil A."/>
            <person name="Chapman S.B."/>
            <person name="Priest M."/>
            <person name="Young S.K."/>
            <person name="Wortman J."/>
            <person name="Nusbaum C."/>
            <person name="Birren B."/>
        </authorList>
    </citation>
    <scope>NUCLEOTIDE SEQUENCE [LARGE SCALE GENOMIC DNA]</scope>
    <source>
        <strain evidence="1 2">CBS 40295</strain>
    </source>
</reference>
<accession>A0A0D1ZZ64</accession>
<dbReference type="VEuPathDB" id="FungiDB:PV10_06595"/>
<organism evidence="1 2">
    <name type="scientific">Exophiala mesophila</name>
    <name type="common">Black yeast-like fungus</name>
    <dbReference type="NCBI Taxonomy" id="212818"/>
    <lineage>
        <taxon>Eukaryota</taxon>
        <taxon>Fungi</taxon>
        <taxon>Dikarya</taxon>
        <taxon>Ascomycota</taxon>
        <taxon>Pezizomycotina</taxon>
        <taxon>Eurotiomycetes</taxon>
        <taxon>Chaetothyriomycetidae</taxon>
        <taxon>Chaetothyriales</taxon>
        <taxon>Herpotrichiellaceae</taxon>
        <taxon>Exophiala</taxon>
    </lineage>
</organism>
<gene>
    <name evidence="1" type="ORF">PV10_06595</name>
</gene>
<name>A0A0D1ZZ64_EXOME</name>
<evidence type="ECO:0000313" key="1">
    <source>
        <dbReference type="EMBL" id="KIV92133.1"/>
    </source>
</evidence>
<keyword evidence="2" id="KW-1185">Reference proteome</keyword>
<dbReference type="EMBL" id="KN847523">
    <property type="protein sequence ID" value="KIV92133.1"/>
    <property type="molecule type" value="Genomic_DNA"/>
</dbReference>
<dbReference type="AlphaFoldDB" id="A0A0D1ZZ64"/>
<dbReference type="HOGENOM" id="CLU_2589766_0_0_1"/>
<dbReference type="Proteomes" id="UP000054302">
    <property type="component" value="Unassembled WGS sequence"/>
</dbReference>
<evidence type="ECO:0000313" key="2">
    <source>
        <dbReference type="Proteomes" id="UP000054302"/>
    </source>
</evidence>
<sequence length="80" mass="8258">MSFDTADISVAISAAAGGQTASTSGHGYGDMGGKSKSADIAFILKIFVVQRGKQRVKTNAAARVVGKDAPWMIWQGNSGL</sequence>
<dbReference type="RefSeq" id="XP_016223707.1">
    <property type="nucleotide sequence ID" value="XM_016371414.1"/>
</dbReference>
<proteinExistence type="predicted"/>
<dbReference type="GeneID" id="27324440"/>